<dbReference type="FunFam" id="4.10.1000.10:FF:000045">
    <property type="entry name" value="Zinc finger, CCCH-type"/>
    <property type="match status" value="1"/>
</dbReference>
<dbReference type="Proteomes" id="UP000593576">
    <property type="component" value="Unassembled WGS sequence"/>
</dbReference>
<dbReference type="SMART" id="SM00356">
    <property type="entry name" value="ZnF_C3H1"/>
    <property type="match status" value="3"/>
</dbReference>
<evidence type="ECO:0000256" key="4">
    <source>
        <dbReference type="ARBA" id="ARBA00012483"/>
    </source>
</evidence>
<evidence type="ECO:0000256" key="11">
    <source>
        <dbReference type="ARBA" id="ARBA00022833"/>
    </source>
</evidence>
<comment type="caution">
    <text evidence="20">The sequence shown here is derived from an EMBL/GenBank/DDBJ whole genome shotgun (WGS) entry which is preliminary data.</text>
</comment>
<dbReference type="InterPro" id="IPR000571">
    <property type="entry name" value="Znf_CCCH"/>
</dbReference>
<dbReference type="GO" id="GO:0016020">
    <property type="term" value="C:membrane"/>
    <property type="evidence" value="ECO:0007669"/>
    <property type="project" value="UniProtKB-SubCell"/>
</dbReference>
<dbReference type="GO" id="GO:0061630">
    <property type="term" value="F:ubiquitin protein ligase activity"/>
    <property type="evidence" value="ECO:0007669"/>
    <property type="project" value="UniProtKB-EC"/>
</dbReference>
<comment type="similarity">
    <text evidence="15">Belongs to the RING-type zinc finger family. ATL subfamily.</text>
</comment>
<name>A0A7J9LKC2_GOSSC</name>
<gene>
    <name evidence="20" type="ORF">Goshw_004359</name>
</gene>
<dbReference type="Pfam" id="PF00642">
    <property type="entry name" value="zf-CCCH"/>
    <property type="match status" value="2"/>
</dbReference>
<keyword evidence="5" id="KW-0808">Transferase</keyword>
<dbReference type="InterPro" id="IPR041367">
    <property type="entry name" value="Znf-CCCH_4"/>
</dbReference>
<dbReference type="GO" id="GO:0003729">
    <property type="term" value="F:mRNA binding"/>
    <property type="evidence" value="ECO:0007669"/>
    <property type="project" value="InterPro"/>
</dbReference>
<keyword evidence="21" id="KW-1185">Reference proteome</keyword>
<evidence type="ECO:0000256" key="17">
    <source>
        <dbReference type="SAM" id="MobiDB-lite"/>
    </source>
</evidence>
<dbReference type="SUPFAM" id="SSF57850">
    <property type="entry name" value="RING/U-box"/>
    <property type="match status" value="1"/>
</dbReference>
<dbReference type="FunFam" id="4.10.1000.10:FF:000016">
    <property type="entry name" value="Zinc finger CCCH domain-containing protein"/>
    <property type="match status" value="1"/>
</dbReference>
<feature type="compositionally biased region" description="Polar residues" evidence="17">
    <location>
        <begin position="41"/>
        <end position="54"/>
    </location>
</feature>
<dbReference type="PANTHER" id="PTHR12547:SF156">
    <property type="entry name" value="ZINC FINGER CCCH DOMAIN-CONTAINING PROTEIN 12"/>
    <property type="match status" value="1"/>
</dbReference>
<keyword evidence="7 16" id="KW-0479">Metal-binding</keyword>
<evidence type="ECO:0000313" key="20">
    <source>
        <dbReference type="EMBL" id="MBA0859200.1"/>
    </source>
</evidence>
<organism evidence="20 21">
    <name type="scientific">Gossypium schwendimanii</name>
    <name type="common">Cotton</name>
    <dbReference type="NCBI Taxonomy" id="34291"/>
    <lineage>
        <taxon>Eukaryota</taxon>
        <taxon>Viridiplantae</taxon>
        <taxon>Streptophyta</taxon>
        <taxon>Embryophyta</taxon>
        <taxon>Tracheophyta</taxon>
        <taxon>Spermatophyta</taxon>
        <taxon>Magnoliopsida</taxon>
        <taxon>eudicotyledons</taxon>
        <taxon>Gunneridae</taxon>
        <taxon>Pentapetalae</taxon>
        <taxon>rosids</taxon>
        <taxon>malvids</taxon>
        <taxon>Malvales</taxon>
        <taxon>Malvaceae</taxon>
        <taxon>Malvoideae</taxon>
        <taxon>Gossypium</taxon>
    </lineage>
</organism>
<dbReference type="InterPro" id="IPR045877">
    <property type="entry name" value="ZFP36-like"/>
</dbReference>
<comment type="catalytic activity">
    <reaction evidence="1">
        <text>S-ubiquitinyl-[E2 ubiquitin-conjugating enzyme]-L-cysteine + [acceptor protein]-L-lysine = [E2 ubiquitin-conjugating enzyme]-L-cysteine + N(6)-ubiquitinyl-[acceptor protein]-L-lysine.</text>
        <dbReference type="EC" id="2.3.2.27"/>
    </reaction>
</comment>
<feature type="zinc finger region" description="C3H1-type" evidence="16">
    <location>
        <begin position="218"/>
        <end position="246"/>
    </location>
</feature>
<dbReference type="SMART" id="SM00184">
    <property type="entry name" value="RING"/>
    <property type="match status" value="1"/>
</dbReference>
<dbReference type="Gene3D" id="4.10.1000.10">
    <property type="entry name" value="Zinc finger, CCCH-type"/>
    <property type="match status" value="3"/>
</dbReference>
<feature type="zinc finger region" description="C3H1-type" evidence="16">
    <location>
        <begin position="76"/>
        <end position="103"/>
    </location>
</feature>
<keyword evidence="9 16" id="KW-0863">Zinc-finger</keyword>
<evidence type="ECO:0000256" key="15">
    <source>
        <dbReference type="ARBA" id="ARBA00024209"/>
    </source>
</evidence>
<evidence type="ECO:0000256" key="13">
    <source>
        <dbReference type="ARBA" id="ARBA00023125"/>
    </source>
</evidence>
<keyword evidence="13" id="KW-0238">DNA-binding</keyword>
<comment type="subcellular location">
    <subcellularLocation>
        <location evidence="2">Membrane</location>
        <topology evidence="2">Single-pass membrane protein</topology>
    </subcellularLocation>
</comment>
<evidence type="ECO:0000259" key="18">
    <source>
        <dbReference type="PROSITE" id="PS50089"/>
    </source>
</evidence>
<dbReference type="GO" id="GO:0008270">
    <property type="term" value="F:zinc ion binding"/>
    <property type="evidence" value="ECO:0007669"/>
    <property type="project" value="UniProtKB-KW"/>
</dbReference>
<dbReference type="PROSITE" id="PS50103">
    <property type="entry name" value="ZF_C3H1"/>
    <property type="match status" value="3"/>
</dbReference>
<dbReference type="SUPFAM" id="SSF90229">
    <property type="entry name" value="CCCH zinc finger"/>
    <property type="match status" value="3"/>
</dbReference>
<dbReference type="Pfam" id="PF18044">
    <property type="entry name" value="zf-CCCH_4"/>
    <property type="match status" value="1"/>
</dbReference>
<accession>A0A7J9LKC2</accession>
<evidence type="ECO:0000256" key="9">
    <source>
        <dbReference type="ARBA" id="ARBA00022771"/>
    </source>
</evidence>
<evidence type="ECO:0000256" key="7">
    <source>
        <dbReference type="ARBA" id="ARBA00022723"/>
    </source>
</evidence>
<keyword evidence="12" id="KW-1133">Transmembrane helix</keyword>
<keyword evidence="11 16" id="KW-0862">Zinc</keyword>
<comment type="pathway">
    <text evidence="3">Protein modification; protein ubiquitination.</text>
</comment>
<dbReference type="PANTHER" id="PTHR12547">
    <property type="entry name" value="CCCH ZINC FINGER/TIS11-RELATED"/>
    <property type="match status" value="1"/>
</dbReference>
<keyword evidence="6" id="KW-0812">Transmembrane</keyword>
<keyword evidence="8" id="KW-0677">Repeat</keyword>
<evidence type="ECO:0000313" key="21">
    <source>
        <dbReference type="Proteomes" id="UP000593576"/>
    </source>
</evidence>
<dbReference type="EMBL" id="JABFAF010000007">
    <property type="protein sequence ID" value="MBA0859200.1"/>
    <property type="molecule type" value="Genomic_DNA"/>
</dbReference>
<feature type="region of interest" description="Disordered" evidence="17">
    <location>
        <begin position="477"/>
        <end position="501"/>
    </location>
</feature>
<keyword evidence="10" id="KW-0833">Ubl conjugation pathway</keyword>
<evidence type="ECO:0000256" key="8">
    <source>
        <dbReference type="ARBA" id="ARBA00022737"/>
    </source>
</evidence>
<dbReference type="InterPro" id="IPR013083">
    <property type="entry name" value="Znf_RING/FYVE/PHD"/>
</dbReference>
<dbReference type="InterPro" id="IPR001841">
    <property type="entry name" value="Znf_RING"/>
</dbReference>
<reference evidence="20 21" key="1">
    <citation type="journal article" date="2019" name="Genome Biol. Evol.">
        <title>Insights into the evolution of the New World diploid cottons (Gossypium, subgenus Houzingenia) based on genome sequencing.</title>
        <authorList>
            <person name="Grover C.E."/>
            <person name="Arick M.A. 2nd"/>
            <person name="Thrash A."/>
            <person name="Conover J.L."/>
            <person name="Sanders W.S."/>
            <person name="Peterson D.G."/>
            <person name="Frelichowski J.E."/>
            <person name="Scheffler J.A."/>
            <person name="Scheffler B.E."/>
            <person name="Wendel J.F."/>
        </authorList>
    </citation>
    <scope>NUCLEOTIDE SEQUENCE [LARGE SCALE GENOMIC DNA]</scope>
    <source>
        <strain evidence="20">1</strain>
        <tissue evidence="20">Leaf</tissue>
    </source>
</reference>
<protein>
    <recommendedName>
        <fullName evidence="4">RING-type E3 ubiquitin transferase</fullName>
        <ecNumber evidence="4">2.3.2.27</ecNumber>
    </recommendedName>
</protein>
<dbReference type="FunFam" id="3.30.40.10:FF:000187">
    <property type="entry name" value="E3 ubiquitin-protein ligase ATL6"/>
    <property type="match status" value="1"/>
</dbReference>
<feature type="domain" description="C3H1-type" evidence="19">
    <location>
        <begin position="150"/>
        <end position="178"/>
    </location>
</feature>
<feature type="region of interest" description="Disordered" evidence="17">
    <location>
        <begin position="401"/>
        <end position="440"/>
    </location>
</feature>
<evidence type="ECO:0000256" key="14">
    <source>
        <dbReference type="ARBA" id="ARBA00023136"/>
    </source>
</evidence>
<evidence type="ECO:0000256" key="3">
    <source>
        <dbReference type="ARBA" id="ARBA00004906"/>
    </source>
</evidence>
<evidence type="ECO:0000256" key="16">
    <source>
        <dbReference type="PROSITE-ProRule" id="PRU00723"/>
    </source>
</evidence>
<dbReference type="CDD" id="cd16461">
    <property type="entry name" value="RING-H2_EL5-like"/>
    <property type="match status" value="1"/>
</dbReference>
<dbReference type="FunFam" id="4.10.1000.10:FF:000001">
    <property type="entry name" value="zinc finger CCCH domain-containing protein 15-like"/>
    <property type="match status" value="1"/>
</dbReference>
<evidence type="ECO:0000256" key="12">
    <source>
        <dbReference type="ARBA" id="ARBA00022989"/>
    </source>
</evidence>
<evidence type="ECO:0000259" key="19">
    <source>
        <dbReference type="PROSITE" id="PS50103"/>
    </source>
</evidence>
<evidence type="ECO:0000256" key="10">
    <source>
        <dbReference type="ARBA" id="ARBA00022786"/>
    </source>
</evidence>
<dbReference type="EC" id="2.3.2.27" evidence="4"/>
<dbReference type="Pfam" id="PF13639">
    <property type="entry name" value="zf-RING_2"/>
    <property type="match status" value="1"/>
</dbReference>
<keyword evidence="14" id="KW-0472">Membrane</keyword>
<proteinExistence type="inferred from homology"/>
<feature type="domain" description="RING-type" evidence="18">
    <location>
        <begin position="314"/>
        <end position="356"/>
    </location>
</feature>
<dbReference type="GO" id="GO:0006355">
    <property type="term" value="P:regulation of DNA-templated transcription"/>
    <property type="evidence" value="ECO:0007669"/>
    <property type="project" value="UniProtKB-ARBA"/>
</dbReference>
<evidence type="ECO:0000256" key="2">
    <source>
        <dbReference type="ARBA" id="ARBA00004167"/>
    </source>
</evidence>
<dbReference type="PROSITE" id="PS50089">
    <property type="entry name" value="ZF_RING_2"/>
    <property type="match status" value="1"/>
</dbReference>
<evidence type="ECO:0000256" key="6">
    <source>
        <dbReference type="ARBA" id="ARBA00022692"/>
    </source>
</evidence>
<dbReference type="AlphaFoldDB" id="A0A7J9LKC2"/>
<dbReference type="OrthoDB" id="9984778at2759"/>
<dbReference type="Gene3D" id="3.30.40.10">
    <property type="entry name" value="Zinc/RING finger domain, C3HC4 (zinc finger)"/>
    <property type="match status" value="1"/>
</dbReference>
<feature type="zinc finger region" description="C3H1-type" evidence="16">
    <location>
        <begin position="150"/>
        <end position="178"/>
    </location>
</feature>
<dbReference type="GO" id="GO:0003677">
    <property type="term" value="F:DNA binding"/>
    <property type="evidence" value="ECO:0007669"/>
    <property type="project" value="UniProtKB-KW"/>
</dbReference>
<evidence type="ECO:0000256" key="1">
    <source>
        <dbReference type="ARBA" id="ARBA00000900"/>
    </source>
</evidence>
<sequence length="501" mass="56204">MDYSRENVVHVIPTNDNWVPNSSDPSVWATEEDYRVWNNQETSTDTLLSNSDQPPNKKLRNSQDLNTRSRAIGKMFFKTKLCCKFKAGTCPYISNCNFAHSTEELRRPPPNWQEIVAAHEEEKGILSEPREEFQIPSLGSTSFSGETQRSYKGRHCKKFYSEEGCPYGDNCTFLHDEQSKNRESVAISLGPGGYGGGGAGGGGSGGGGGNGSNAKPSNWKTRICNKWELTGYCPFGNKCHFAHGAAGMVLLIAWCILQNLVRMWSRRQNPSGAVDAAAGADMSNGLDPELIQAFPTFYYSTVKEFRREKYGLECAICLGEFNDNDMLRLLTICCHVFHKECVDLWLESHKTCPFCRGELDEPRQSLDKSPMIVRSNSMHEIGASQSPLQDAVCIDIREDDDDKDTVGERENEAQTSSNTNQEHSRIQKFSRWNSTGHSIPRTREEDRYTLRLPEHIKKQFVRGHKIAKSCITFGEFTSPSDYRNQGSGKPSETLQGDIDKV</sequence>
<feature type="domain" description="C3H1-type" evidence="19">
    <location>
        <begin position="218"/>
        <end position="246"/>
    </location>
</feature>
<feature type="domain" description="C3H1-type" evidence="19">
    <location>
        <begin position="76"/>
        <end position="103"/>
    </location>
</feature>
<feature type="compositionally biased region" description="Polar residues" evidence="17">
    <location>
        <begin position="477"/>
        <end position="494"/>
    </location>
</feature>
<feature type="region of interest" description="Disordered" evidence="17">
    <location>
        <begin position="41"/>
        <end position="65"/>
    </location>
</feature>
<dbReference type="InterPro" id="IPR036855">
    <property type="entry name" value="Znf_CCCH_sf"/>
</dbReference>
<evidence type="ECO:0000256" key="5">
    <source>
        <dbReference type="ARBA" id="ARBA00022679"/>
    </source>
</evidence>